<evidence type="ECO:0000313" key="1">
    <source>
        <dbReference type="EMBL" id="RIV22275.1"/>
    </source>
</evidence>
<protein>
    <submittedName>
        <fullName evidence="1">Uncharacterized protein</fullName>
    </submittedName>
</protein>
<reference evidence="1 2" key="1">
    <citation type="submission" date="2018-08" db="EMBL/GenBank/DDBJ databases">
        <title>Fibrisoma montanum sp. nov., isolated from Danxia mountain soil.</title>
        <authorList>
            <person name="Huang Y."/>
        </authorList>
    </citation>
    <scope>NUCLEOTIDE SEQUENCE [LARGE SCALE GENOMIC DNA]</scope>
    <source>
        <strain evidence="1 2">HYT19</strain>
    </source>
</reference>
<keyword evidence="2" id="KW-1185">Reference proteome</keyword>
<dbReference type="Proteomes" id="UP000283523">
    <property type="component" value="Unassembled WGS sequence"/>
</dbReference>
<gene>
    <name evidence="1" type="ORF">DYU11_14725</name>
</gene>
<dbReference type="OrthoDB" id="938592at2"/>
<proteinExistence type="predicted"/>
<dbReference type="AlphaFoldDB" id="A0A418M882"/>
<accession>A0A418M882</accession>
<dbReference type="RefSeq" id="WP_119668460.1">
    <property type="nucleotide sequence ID" value="NZ_QXED01000004.1"/>
</dbReference>
<dbReference type="EMBL" id="QXED01000004">
    <property type="protein sequence ID" value="RIV22275.1"/>
    <property type="molecule type" value="Genomic_DNA"/>
</dbReference>
<organism evidence="1 2">
    <name type="scientific">Fibrisoma montanum</name>
    <dbReference type="NCBI Taxonomy" id="2305895"/>
    <lineage>
        <taxon>Bacteria</taxon>
        <taxon>Pseudomonadati</taxon>
        <taxon>Bacteroidota</taxon>
        <taxon>Cytophagia</taxon>
        <taxon>Cytophagales</taxon>
        <taxon>Spirosomataceae</taxon>
        <taxon>Fibrisoma</taxon>
    </lineage>
</organism>
<evidence type="ECO:0000313" key="2">
    <source>
        <dbReference type="Proteomes" id="UP000283523"/>
    </source>
</evidence>
<name>A0A418M882_9BACT</name>
<sequence>MKFVGLCFLVVLSLCTCTSDKTVSHEEYNGEYPYIKSTGKPISTYQPVFISSWQGPLVTNMPMPVLAMGEYAFTFKGHNWNHWPYTNISQRIVENPSSPFDRIGSNILGIGFTAMDGFECSMESVHFIVPAQVGRFRFEQSVYDASIMPTFRTYDCDAPKDRITLDQKADNWVNITRLDTQAHQVEGSFNLNFMIVDKDVSYSLIYPTQICMQGNFKGPYTK</sequence>
<comment type="caution">
    <text evidence="1">The sequence shown here is derived from an EMBL/GenBank/DDBJ whole genome shotgun (WGS) entry which is preliminary data.</text>
</comment>